<evidence type="ECO:0000256" key="1">
    <source>
        <dbReference type="ARBA" id="ARBA00023175"/>
    </source>
</evidence>
<dbReference type="SMART" id="SM00129">
    <property type="entry name" value="KISc"/>
    <property type="match status" value="1"/>
</dbReference>
<dbReference type="InterPro" id="IPR036961">
    <property type="entry name" value="Kinesin_motor_dom_sf"/>
</dbReference>
<dbReference type="EMBL" id="MLFT02000232">
    <property type="protein sequence ID" value="PHT28332.1"/>
    <property type="molecule type" value="Genomic_DNA"/>
</dbReference>
<dbReference type="GO" id="GO:0005874">
    <property type="term" value="C:microtubule"/>
    <property type="evidence" value="ECO:0007669"/>
    <property type="project" value="TreeGrafter"/>
</dbReference>
<dbReference type="PROSITE" id="PS50067">
    <property type="entry name" value="KINESIN_MOTOR_2"/>
    <property type="match status" value="1"/>
</dbReference>
<evidence type="ECO:0000256" key="2">
    <source>
        <dbReference type="PROSITE-ProRule" id="PRU00283"/>
    </source>
</evidence>
<dbReference type="PANTHER" id="PTHR24115">
    <property type="entry name" value="KINESIN-RELATED"/>
    <property type="match status" value="1"/>
</dbReference>
<reference evidence="5 6" key="1">
    <citation type="journal article" date="2017" name="Genome Biol.">
        <title>New reference genome sequences of hot pepper reveal the massive evolution of plant disease-resistance genes by retroduplication.</title>
        <authorList>
            <person name="Kim S."/>
            <person name="Park J."/>
            <person name="Yeom S.I."/>
            <person name="Kim Y.M."/>
            <person name="Seo E."/>
            <person name="Kim K.T."/>
            <person name="Kim M.S."/>
            <person name="Lee J.M."/>
            <person name="Cheong K."/>
            <person name="Shin H.S."/>
            <person name="Kim S.B."/>
            <person name="Han K."/>
            <person name="Lee J."/>
            <person name="Park M."/>
            <person name="Lee H.A."/>
            <person name="Lee H.Y."/>
            <person name="Lee Y."/>
            <person name="Oh S."/>
            <person name="Lee J.H."/>
            <person name="Choi E."/>
            <person name="Choi E."/>
            <person name="Lee S.E."/>
            <person name="Jeon J."/>
            <person name="Kim H."/>
            <person name="Choi G."/>
            <person name="Song H."/>
            <person name="Lee J."/>
            <person name="Lee S.C."/>
            <person name="Kwon J.K."/>
            <person name="Lee H.Y."/>
            <person name="Koo N."/>
            <person name="Hong Y."/>
            <person name="Kim R.W."/>
            <person name="Kang W.H."/>
            <person name="Huh J.H."/>
            <person name="Kang B.C."/>
            <person name="Yang T.J."/>
            <person name="Lee Y.H."/>
            <person name="Bennetzen J.L."/>
            <person name="Choi D."/>
        </authorList>
    </citation>
    <scope>NUCLEOTIDE SEQUENCE [LARGE SCALE GENOMIC DNA]</scope>
    <source>
        <strain evidence="6">cv. PBC81</strain>
    </source>
</reference>
<keyword evidence="1" id="KW-0505">Motor protein</keyword>
<dbReference type="InterPro" id="IPR027640">
    <property type="entry name" value="Kinesin-like_fam"/>
</dbReference>
<dbReference type="Pfam" id="PF00225">
    <property type="entry name" value="Kinesin"/>
    <property type="match status" value="1"/>
</dbReference>
<dbReference type="PRINTS" id="PR00380">
    <property type="entry name" value="KINESINHEAVY"/>
</dbReference>
<dbReference type="OrthoDB" id="3176171at2759"/>
<evidence type="ECO:0000313" key="5">
    <source>
        <dbReference type="EMBL" id="PHT28332.1"/>
    </source>
</evidence>
<evidence type="ECO:0000256" key="3">
    <source>
        <dbReference type="SAM" id="MobiDB-lite"/>
    </source>
</evidence>
<dbReference type="GO" id="GO:0005524">
    <property type="term" value="F:ATP binding"/>
    <property type="evidence" value="ECO:0007669"/>
    <property type="project" value="InterPro"/>
</dbReference>
<name>A0A2G2V5Q7_CAPBA</name>
<dbReference type="GO" id="GO:0005871">
    <property type="term" value="C:kinesin complex"/>
    <property type="evidence" value="ECO:0007669"/>
    <property type="project" value="TreeGrafter"/>
</dbReference>
<comment type="caution">
    <text evidence="5">The sequence shown here is derived from an EMBL/GenBank/DDBJ whole genome shotgun (WGS) entry which is preliminary data.</text>
</comment>
<dbReference type="PANTHER" id="PTHR24115:SF1019">
    <property type="entry name" value="KINESIN-LIKE PROTEIN KLP2"/>
    <property type="match status" value="1"/>
</dbReference>
<dbReference type="AlphaFoldDB" id="A0A2G2V5Q7"/>
<accession>A0A2G2V5Q7</accession>
<reference evidence="6" key="2">
    <citation type="journal article" date="2017" name="J. Anim. Genet.">
        <title>Multiple reference genome sequences of hot pepper reveal the massive evolution of plant disease resistance genes by retroduplication.</title>
        <authorList>
            <person name="Kim S."/>
            <person name="Park J."/>
            <person name="Yeom S.-I."/>
            <person name="Kim Y.-M."/>
            <person name="Seo E."/>
            <person name="Kim K.-T."/>
            <person name="Kim M.-S."/>
            <person name="Lee J.M."/>
            <person name="Cheong K."/>
            <person name="Shin H.-S."/>
            <person name="Kim S.-B."/>
            <person name="Han K."/>
            <person name="Lee J."/>
            <person name="Park M."/>
            <person name="Lee H.-A."/>
            <person name="Lee H.-Y."/>
            <person name="Lee Y."/>
            <person name="Oh S."/>
            <person name="Lee J.H."/>
            <person name="Choi E."/>
            <person name="Choi E."/>
            <person name="Lee S.E."/>
            <person name="Jeon J."/>
            <person name="Kim H."/>
            <person name="Choi G."/>
            <person name="Song H."/>
            <person name="Lee J."/>
            <person name="Lee S.-C."/>
            <person name="Kwon J.-K."/>
            <person name="Lee H.-Y."/>
            <person name="Koo N."/>
            <person name="Hong Y."/>
            <person name="Kim R.W."/>
            <person name="Kang W.-H."/>
            <person name="Huh J.H."/>
            <person name="Kang B.-C."/>
            <person name="Yang T.-J."/>
            <person name="Lee Y.-H."/>
            <person name="Bennetzen J.L."/>
            <person name="Choi D."/>
        </authorList>
    </citation>
    <scope>NUCLEOTIDE SEQUENCE [LARGE SCALE GENOMIC DNA]</scope>
    <source>
        <strain evidence="6">cv. PBC81</strain>
    </source>
</reference>
<sequence>MKALSIEKQPTVDPLSAAPLNVEHEDNEELMGDLTETELYTPKQPECDLKNQPTAKTPIDEPPMLELQELPDYLRYVFLESGNILPESADNFSEQHIEALIAALKRYKRAMGWTIDDIIGDSPEKRRSHLEKDRMPTGTMAPKARQGKEKATTSQKSKKRGRKEQGEPSSLQIPRLTLGIKWETYEELLRMMTLMMTPMQGRTLMTLRQGMNSYDLMRLVVTRLEVISKKAKNATFFLMIIDVPTIRGRLMLVDMAGSENIEQAGQTGMEAKMQTAKINQGNSALKRVVESIANGDSHVPFRDNKLTMLLQQNGPHGGQVIYGGGYGAAPSRKAQ</sequence>
<dbReference type="STRING" id="33114.A0A2G2V5Q7"/>
<dbReference type="InterPro" id="IPR001752">
    <property type="entry name" value="Kinesin_motor_dom"/>
</dbReference>
<dbReference type="GO" id="GO:0007018">
    <property type="term" value="P:microtubule-based movement"/>
    <property type="evidence" value="ECO:0007669"/>
    <property type="project" value="InterPro"/>
</dbReference>
<evidence type="ECO:0000313" key="6">
    <source>
        <dbReference type="Proteomes" id="UP000224567"/>
    </source>
</evidence>
<dbReference type="Proteomes" id="UP000224567">
    <property type="component" value="Unassembled WGS sequence"/>
</dbReference>
<keyword evidence="6" id="KW-1185">Reference proteome</keyword>
<dbReference type="InterPro" id="IPR027417">
    <property type="entry name" value="P-loop_NTPase"/>
</dbReference>
<feature type="compositionally biased region" description="Basic and acidic residues" evidence="3">
    <location>
        <begin position="122"/>
        <end position="135"/>
    </location>
</feature>
<feature type="region of interest" description="Disordered" evidence="3">
    <location>
        <begin position="120"/>
        <end position="170"/>
    </location>
</feature>
<dbReference type="GO" id="GO:0016887">
    <property type="term" value="F:ATP hydrolysis activity"/>
    <property type="evidence" value="ECO:0007669"/>
    <property type="project" value="TreeGrafter"/>
</dbReference>
<dbReference type="SUPFAM" id="SSF52540">
    <property type="entry name" value="P-loop containing nucleoside triphosphate hydrolases"/>
    <property type="match status" value="1"/>
</dbReference>
<feature type="domain" description="Kinesin motor" evidence="4">
    <location>
        <begin position="245"/>
        <end position="335"/>
    </location>
</feature>
<organism evidence="5 6">
    <name type="scientific">Capsicum baccatum</name>
    <name type="common">Peruvian pepper</name>
    <dbReference type="NCBI Taxonomy" id="33114"/>
    <lineage>
        <taxon>Eukaryota</taxon>
        <taxon>Viridiplantae</taxon>
        <taxon>Streptophyta</taxon>
        <taxon>Embryophyta</taxon>
        <taxon>Tracheophyta</taxon>
        <taxon>Spermatophyta</taxon>
        <taxon>Magnoliopsida</taxon>
        <taxon>eudicotyledons</taxon>
        <taxon>Gunneridae</taxon>
        <taxon>Pentapetalae</taxon>
        <taxon>asterids</taxon>
        <taxon>lamiids</taxon>
        <taxon>Solanales</taxon>
        <taxon>Solanaceae</taxon>
        <taxon>Solanoideae</taxon>
        <taxon>Capsiceae</taxon>
        <taxon>Capsicum</taxon>
    </lineage>
</organism>
<protein>
    <recommendedName>
        <fullName evidence="4">Kinesin motor domain-containing protein</fullName>
    </recommendedName>
</protein>
<dbReference type="GO" id="GO:0008017">
    <property type="term" value="F:microtubule binding"/>
    <property type="evidence" value="ECO:0007669"/>
    <property type="project" value="InterPro"/>
</dbReference>
<evidence type="ECO:0000259" key="4">
    <source>
        <dbReference type="PROSITE" id="PS50067"/>
    </source>
</evidence>
<comment type="caution">
    <text evidence="2">Lacks conserved residue(s) required for the propagation of feature annotation.</text>
</comment>
<comment type="similarity">
    <text evidence="2">Belongs to the TRAFAC class myosin-kinesin ATPase superfamily. Kinesin family.</text>
</comment>
<dbReference type="GO" id="GO:0003777">
    <property type="term" value="F:microtubule motor activity"/>
    <property type="evidence" value="ECO:0007669"/>
    <property type="project" value="InterPro"/>
</dbReference>
<proteinExistence type="inferred from homology"/>
<dbReference type="Gene3D" id="3.40.850.10">
    <property type="entry name" value="Kinesin motor domain"/>
    <property type="match status" value="1"/>
</dbReference>
<gene>
    <name evidence="5" type="ORF">CQW23_32068</name>
</gene>